<dbReference type="PANTHER" id="PTHR40462">
    <property type="entry name" value="CHROMOSOME 1, WHOLE GENOME SHOTGUN SEQUENCE"/>
    <property type="match status" value="1"/>
</dbReference>
<feature type="compositionally biased region" description="Basic and acidic residues" evidence="1">
    <location>
        <begin position="24"/>
        <end position="33"/>
    </location>
</feature>
<feature type="region of interest" description="Disordered" evidence="1">
    <location>
        <begin position="1"/>
        <end position="70"/>
    </location>
</feature>
<organism evidence="2 3">
    <name type="scientific">Filobasidium floriforme</name>
    <dbReference type="NCBI Taxonomy" id="5210"/>
    <lineage>
        <taxon>Eukaryota</taxon>
        <taxon>Fungi</taxon>
        <taxon>Dikarya</taxon>
        <taxon>Basidiomycota</taxon>
        <taxon>Agaricomycotina</taxon>
        <taxon>Tremellomycetes</taxon>
        <taxon>Filobasidiales</taxon>
        <taxon>Filobasidiaceae</taxon>
        <taxon>Filobasidium</taxon>
    </lineage>
</organism>
<comment type="caution">
    <text evidence="2">The sequence shown here is derived from an EMBL/GenBank/DDBJ whole genome shotgun (WGS) entry which is preliminary data.</text>
</comment>
<dbReference type="Proteomes" id="UP000812966">
    <property type="component" value="Unassembled WGS sequence"/>
</dbReference>
<sequence length="70" mass="7264">MSTPQVSPTTGMGQNTGAAGNQDFLDKGVDAGLKRAGHGQNASTTEKISDGIRSGFKKMTGKDVPIKDKQ</sequence>
<feature type="compositionally biased region" description="Basic and acidic residues" evidence="1">
    <location>
        <begin position="60"/>
        <end position="70"/>
    </location>
</feature>
<proteinExistence type="predicted"/>
<evidence type="ECO:0000313" key="3">
    <source>
        <dbReference type="Proteomes" id="UP000812966"/>
    </source>
</evidence>
<reference evidence="2" key="1">
    <citation type="submission" date="2020-04" db="EMBL/GenBank/DDBJ databases">
        <title>Analysis of mating type loci in Filobasidium floriforme.</title>
        <authorList>
            <person name="Nowrousian M."/>
        </authorList>
    </citation>
    <scope>NUCLEOTIDE SEQUENCE</scope>
    <source>
        <strain evidence="2">CBS 6242</strain>
    </source>
</reference>
<protein>
    <submittedName>
        <fullName evidence="2">Uncharacterized protein</fullName>
    </submittedName>
</protein>
<gene>
    <name evidence="2" type="ORF">FFLO_05258</name>
</gene>
<feature type="compositionally biased region" description="Polar residues" evidence="1">
    <location>
        <begin position="1"/>
        <end position="19"/>
    </location>
</feature>
<keyword evidence="3" id="KW-1185">Reference proteome</keyword>
<dbReference type="AlphaFoldDB" id="A0A8K0NRI1"/>
<accession>A0A8K0NRI1</accession>
<dbReference type="PANTHER" id="PTHR40462:SF1">
    <property type="entry name" value="EXPRESSED PROTEIN"/>
    <property type="match status" value="1"/>
</dbReference>
<evidence type="ECO:0000256" key="1">
    <source>
        <dbReference type="SAM" id="MobiDB-lite"/>
    </source>
</evidence>
<dbReference type="EMBL" id="JABELV010000128">
    <property type="protein sequence ID" value="KAG7530099.1"/>
    <property type="molecule type" value="Genomic_DNA"/>
</dbReference>
<evidence type="ECO:0000313" key="2">
    <source>
        <dbReference type="EMBL" id="KAG7530099.1"/>
    </source>
</evidence>
<dbReference type="OrthoDB" id="3050608at2759"/>
<name>A0A8K0NRI1_9TREE</name>